<sequence>MPAKKNTATTAQMDDLEAAALDMETLHTAPALEVDDAFHAEVEEHTHNKALAELSSNTQNTAALLNQHNEERDTLNQIIGQIQMTEAISKLTTVVGLSKLAHIKQNRMYKALSGKKGLDRNGNEIADVGTWEGFCLAVGTTRQKADEDILNLRTFGEEALENLTRIGAGYRELRQYRKLPADQKEALIEVAKTGDKETFIDLAEEIISKHTFEKAELINSLEEAKADHDAQGELLARKSKELDDTRLELEKTRRRIQTQTPDALMQQLHAETGGIFSEMQSLFKLKMQPAFEALAAAGKEHGTDQRQYMTGLLQILETHISALRDEFDLPDNLTGGEPDWMSADALANAEALVAAQQAQLEQ</sequence>
<protein>
    <recommendedName>
        <fullName evidence="3">DUF3102 domain-containing protein</fullName>
    </recommendedName>
</protein>
<dbReference type="Proteomes" id="UP000663814">
    <property type="component" value="Unassembled WGS sequence"/>
</dbReference>
<dbReference type="EMBL" id="JAERPS020000001">
    <property type="protein sequence ID" value="MBZ9610779.1"/>
    <property type="molecule type" value="Genomic_DNA"/>
</dbReference>
<reference evidence="1 2" key="1">
    <citation type="submission" date="2021-08" db="EMBL/GenBank/DDBJ databases">
        <title>Rheinheimera aquimaris sp. nov., isolated from seawater of the East Sea in Korea.</title>
        <authorList>
            <person name="Kim K.H."/>
            <person name="Wenting R."/>
            <person name="Kim K.R."/>
            <person name="Jeon C.O."/>
        </authorList>
    </citation>
    <scope>NUCLEOTIDE SEQUENCE [LARGE SCALE GENOMIC DNA]</scope>
    <source>
        <strain evidence="1 2">MA-13</strain>
    </source>
</reference>
<gene>
    <name evidence="1" type="ORF">I4W93_004155</name>
</gene>
<evidence type="ECO:0000313" key="1">
    <source>
        <dbReference type="EMBL" id="MBZ9610779.1"/>
    </source>
</evidence>
<accession>A0ABS7X5F5</accession>
<comment type="caution">
    <text evidence="1">The sequence shown here is derived from an EMBL/GenBank/DDBJ whole genome shotgun (WGS) entry which is preliminary data.</text>
</comment>
<proteinExistence type="predicted"/>
<name>A0ABS7X5F5_9GAMM</name>
<evidence type="ECO:0008006" key="3">
    <source>
        <dbReference type="Google" id="ProtNLM"/>
    </source>
</evidence>
<dbReference type="RefSeq" id="WP_205310638.1">
    <property type="nucleotide sequence ID" value="NZ_JAERPS020000001.1"/>
</dbReference>
<organism evidence="1 2">
    <name type="scientific">Rheinheimera maricola</name>
    <dbReference type="NCBI Taxonomy" id="2793282"/>
    <lineage>
        <taxon>Bacteria</taxon>
        <taxon>Pseudomonadati</taxon>
        <taxon>Pseudomonadota</taxon>
        <taxon>Gammaproteobacteria</taxon>
        <taxon>Chromatiales</taxon>
        <taxon>Chromatiaceae</taxon>
        <taxon>Rheinheimera</taxon>
    </lineage>
</organism>
<keyword evidence="2" id="KW-1185">Reference proteome</keyword>
<evidence type="ECO:0000313" key="2">
    <source>
        <dbReference type="Proteomes" id="UP000663814"/>
    </source>
</evidence>